<evidence type="ECO:0000256" key="6">
    <source>
        <dbReference type="ARBA" id="ARBA00022598"/>
    </source>
</evidence>
<dbReference type="SMART" id="SM00985">
    <property type="entry name" value="UBA_e1_C"/>
    <property type="match status" value="1"/>
</dbReference>
<dbReference type="SUPFAM" id="SSF69572">
    <property type="entry name" value="Activating enzymes of the ubiquitin-like proteins"/>
    <property type="match status" value="2"/>
</dbReference>
<dbReference type="InterPro" id="IPR033127">
    <property type="entry name" value="UBQ-activ_enz_E1_Cys_AS"/>
</dbReference>
<keyword evidence="15" id="KW-1185">Reference proteome</keyword>
<evidence type="ECO:0000256" key="1">
    <source>
        <dbReference type="ARBA" id="ARBA00000488"/>
    </source>
</evidence>
<dbReference type="Proteomes" id="UP001344447">
    <property type="component" value="Unassembled WGS sequence"/>
</dbReference>
<dbReference type="GO" id="GO:0004839">
    <property type="term" value="F:ubiquitin activating enzyme activity"/>
    <property type="evidence" value="ECO:0007669"/>
    <property type="project" value="UniProtKB-EC"/>
</dbReference>
<feature type="domain" description="Ubiquitin-activating enzyme E1 C-terminal" evidence="13">
    <location>
        <begin position="883"/>
        <end position="1010"/>
    </location>
</feature>
<sequence length="1016" mass="113679">MSKPMEVEQEPKIDDALYSRQLYALSHETMKKITSTSVLVVGLQGLGIEIVKDLSLAGVKSVTLYDKEIVEIKDLSSQFYFSPEQVGKVGRAEACFQKVVDLNSYVRIDVHNDELNDEFLKKFNVVVLANQPLALQLKVNEFCHSNKIHFISVETRGVFGQLFNDFGEQFTITDTNGENPNSYMISSISQDKEGIVTVVEEQKLQLLDGDLVTFKEVNGMSALNDLPPQKIKTISPLTFSIGDTTNLPQYTSGGYVTEVKQSKIVDFKPLKNILESGENIFITDDFKFTQPSNLLVGFQAIHKFAETNKHFPRPHNKDDAKAVIEIAKSLKKADDELDEKMLTQLSFGAQGDIVPMQAILGGITAQEVLKACSGKFTPIHQIAFFDSVECLPEDLESLPEEEFQPIGSRYDGQIITFGKTLQTKIENLNYFLVGAGAIGCEMLKNFAMMGLGAGPKGLVHVTDMDTIEKSNLNRQFLFRSSDIQQLKSQTAANAVRVMNPALNVKAYSLRVGPDTETHYNEEFFNSLDGVCNALDNVEARLYMDSQCVYYGKPLLESGTLGTKGNTQVVVPHLTESYSSSRDPPEKGIPVCTLHNFPNAIEHTIQWARDTFEGLFKNSADNVNSYLTNPSFVQSLSTQNPFVRLETLSSIKSSLIDRPLDFNQCIAWARLKFEEYFNNTIEQLLYNFPKDMVTTTGTPFWSGPKRAPTPLKFNVDNPLHLDFVVAAANLRAFNYGIKAETNIDVIQKQAANVIVPDFTPKKVKIQTSENEPAPSANTQQGGDAEDDQCDTILSQLPQPSEMAGYKINSIQFEKDDDSNHHIDFVTATSNLRATNYAITPADKHKTKGIAGKIIPALVTTTAVVAGFVCIELIKVIQNKALEKYKSTFMNLGIPFFGFVEPIAAPKNKIREGWTWTLWDRFDVDGDITLKEFLDLFKNKHGLDISMLSCKVTLLYALFTDKKAKEERLKMKISKLYETLSKKPLPEDKKYLLLEICCNDTETDDDVDVPSVRYKYRN</sequence>
<dbReference type="Gene3D" id="3.50.50.80">
    <property type="entry name" value="Ubiquitin-activating enzyme E1, inactive adenylation domain, subdomain 1"/>
    <property type="match status" value="1"/>
</dbReference>
<dbReference type="EMBL" id="JAVFKY010000005">
    <property type="protein sequence ID" value="KAK5575507.1"/>
    <property type="molecule type" value="Genomic_DNA"/>
</dbReference>
<dbReference type="PROSITE" id="PS00536">
    <property type="entry name" value="UBIQUITIN_ACTIVAT_1"/>
    <property type="match status" value="1"/>
</dbReference>
<dbReference type="PANTHER" id="PTHR10953:SF4">
    <property type="entry name" value="UBIQUITIN-ACTIVATING ENZYME E1 C-TERMINAL DOMAIN-CONTAINING PROTEIN"/>
    <property type="match status" value="1"/>
</dbReference>
<evidence type="ECO:0000313" key="15">
    <source>
        <dbReference type="Proteomes" id="UP001344447"/>
    </source>
</evidence>
<dbReference type="AlphaFoldDB" id="A0AAN7TKJ3"/>
<dbReference type="Gene3D" id="2.40.30.180">
    <property type="entry name" value="Ubiquitin-activating enzyme E1, FCCH domain"/>
    <property type="match status" value="1"/>
</dbReference>
<dbReference type="FunFam" id="3.50.50.80:FF:000007">
    <property type="entry name" value="Ubiquitin-activating enzyme E1"/>
    <property type="match status" value="1"/>
</dbReference>
<dbReference type="FunFam" id="3.50.50.80:FF:000002">
    <property type="entry name" value="SUMO-activating enzyme subunit 2"/>
    <property type="match status" value="1"/>
</dbReference>
<dbReference type="FunFam" id="2.40.30.180:FF:000001">
    <property type="entry name" value="ubiquitin-like modifier-activating enzyme 1"/>
    <property type="match status" value="1"/>
</dbReference>
<keyword evidence="7 11" id="KW-0547">Nucleotide-binding</keyword>
<dbReference type="GO" id="GO:0005634">
    <property type="term" value="C:nucleus"/>
    <property type="evidence" value="ECO:0007669"/>
    <property type="project" value="TreeGrafter"/>
</dbReference>
<dbReference type="InterPro" id="IPR018075">
    <property type="entry name" value="UBQ-activ_enz_E1"/>
</dbReference>
<dbReference type="InterPro" id="IPR042449">
    <property type="entry name" value="Ub-E1_IAD_1"/>
</dbReference>
<evidence type="ECO:0000256" key="11">
    <source>
        <dbReference type="RuleBase" id="RU000519"/>
    </source>
</evidence>
<dbReference type="GO" id="GO:0005737">
    <property type="term" value="C:cytoplasm"/>
    <property type="evidence" value="ECO:0007669"/>
    <property type="project" value="TreeGrafter"/>
</dbReference>
<name>A0AAN7TKJ3_9MYCE</name>
<reference evidence="14 15" key="1">
    <citation type="submission" date="2023-11" db="EMBL/GenBank/DDBJ databases">
        <title>Dfirmibasis_genome.</title>
        <authorList>
            <person name="Edelbroek B."/>
            <person name="Kjellin J."/>
            <person name="Jerlstrom-Hultqvist J."/>
            <person name="Soderbom F."/>
        </authorList>
    </citation>
    <scope>NUCLEOTIDE SEQUENCE [LARGE SCALE GENOMIC DNA]</scope>
    <source>
        <strain evidence="14 15">TNS-C-14</strain>
    </source>
</reference>
<dbReference type="Gene3D" id="3.40.50.12550">
    <property type="entry name" value="Ubiquitin-activating enzyme E1, inactive adenylation domain, subdomain 2"/>
    <property type="match status" value="1"/>
</dbReference>
<dbReference type="InterPro" id="IPR000594">
    <property type="entry name" value="ThiF_NAD_FAD-bd"/>
</dbReference>
<dbReference type="EC" id="6.2.1.45" evidence="5"/>
<evidence type="ECO:0000256" key="12">
    <source>
        <dbReference type="SAM" id="MobiDB-lite"/>
    </source>
</evidence>
<dbReference type="InterPro" id="IPR035985">
    <property type="entry name" value="Ubiquitin-activating_enz"/>
</dbReference>
<dbReference type="InterPro" id="IPR019572">
    <property type="entry name" value="UBA_E1_SCCH"/>
</dbReference>
<keyword evidence="8 11" id="KW-0833">Ubl conjugation pathway</keyword>
<dbReference type="Pfam" id="PF10585">
    <property type="entry name" value="UBA_E1_SCCH"/>
    <property type="match status" value="1"/>
</dbReference>
<keyword evidence="6 11" id="KW-0436">Ligase</keyword>
<evidence type="ECO:0000256" key="3">
    <source>
        <dbReference type="ARBA" id="ARBA00005673"/>
    </source>
</evidence>
<dbReference type="Gene3D" id="1.10.10.2660">
    <property type="entry name" value="Ubiquitin-activating enzyme E1, SCCH domain"/>
    <property type="match status" value="1"/>
</dbReference>
<proteinExistence type="inferred from homology"/>
<dbReference type="Gene3D" id="3.40.50.720">
    <property type="entry name" value="NAD(P)-binding Rossmann-like Domain"/>
    <property type="match status" value="1"/>
</dbReference>
<dbReference type="Gene3D" id="3.10.290.60">
    <property type="entry name" value="Ubiquitin-activating enzyme E1, UFD domain"/>
    <property type="match status" value="1"/>
</dbReference>
<feature type="active site" description="Glycyl thioester intermediate" evidence="10">
    <location>
        <position position="591"/>
    </location>
</feature>
<dbReference type="PROSITE" id="PS00865">
    <property type="entry name" value="UBIQUITIN_ACTIVAT_2"/>
    <property type="match status" value="1"/>
</dbReference>
<dbReference type="InterPro" id="IPR000011">
    <property type="entry name" value="UBQ/SUMO-activ_enz_E1-like"/>
</dbReference>
<dbReference type="FunFam" id="3.40.50.720:FF:000015">
    <property type="entry name" value="Ubiquitin-activating enzyme E1 1"/>
    <property type="match status" value="1"/>
</dbReference>
<dbReference type="PANTHER" id="PTHR10953">
    <property type="entry name" value="UBIQUITIN-ACTIVATING ENZYME E1"/>
    <property type="match status" value="1"/>
</dbReference>
<feature type="compositionally biased region" description="Polar residues" evidence="12">
    <location>
        <begin position="764"/>
        <end position="780"/>
    </location>
</feature>
<comment type="pathway">
    <text evidence="2">Protein modification; protein ubiquitination.</text>
</comment>
<keyword evidence="9 11" id="KW-0067">ATP-binding</keyword>
<dbReference type="GO" id="GO:0006974">
    <property type="term" value="P:DNA damage response"/>
    <property type="evidence" value="ECO:0007669"/>
    <property type="project" value="TreeGrafter"/>
</dbReference>
<dbReference type="InterPro" id="IPR038252">
    <property type="entry name" value="UBA_E1_C_sf"/>
</dbReference>
<dbReference type="Pfam" id="PF00899">
    <property type="entry name" value="ThiF"/>
    <property type="match status" value="2"/>
</dbReference>
<evidence type="ECO:0000256" key="5">
    <source>
        <dbReference type="ARBA" id="ARBA00012990"/>
    </source>
</evidence>
<dbReference type="PRINTS" id="PR01849">
    <property type="entry name" value="UBIQUITINACT"/>
</dbReference>
<evidence type="ECO:0000256" key="8">
    <source>
        <dbReference type="ARBA" id="ARBA00022786"/>
    </source>
</evidence>
<feature type="region of interest" description="Disordered" evidence="12">
    <location>
        <begin position="764"/>
        <end position="786"/>
    </location>
</feature>
<dbReference type="GO" id="GO:0006511">
    <property type="term" value="P:ubiquitin-dependent protein catabolic process"/>
    <property type="evidence" value="ECO:0007669"/>
    <property type="project" value="TreeGrafter"/>
</dbReference>
<evidence type="ECO:0000259" key="13">
    <source>
        <dbReference type="SMART" id="SM00985"/>
    </source>
</evidence>
<dbReference type="CDD" id="cd01490">
    <property type="entry name" value="Ube1_repeat2"/>
    <property type="match status" value="1"/>
</dbReference>
<evidence type="ECO:0000256" key="9">
    <source>
        <dbReference type="ARBA" id="ARBA00022840"/>
    </source>
</evidence>
<dbReference type="FunFam" id="1.10.10.2660:FF:000001">
    <property type="entry name" value="Ubiquitin-activating enzyme E1 1"/>
    <property type="match status" value="1"/>
</dbReference>
<evidence type="ECO:0000256" key="4">
    <source>
        <dbReference type="ARBA" id="ARBA00011245"/>
    </source>
</evidence>
<accession>A0AAN7TKJ3</accession>
<dbReference type="InterPro" id="IPR018074">
    <property type="entry name" value="UBQ-activ_enz_E1_CS"/>
</dbReference>
<dbReference type="Pfam" id="PF09358">
    <property type="entry name" value="E1_UFD"/>
    <property type="match status" value="1"/>
</dbReference>
<dbReference type="InterPro" id="IPR042063">
    <property type="entry name" value="Ubi_acti_E1_SCCH"/>
</dbReference>
<comment type="subunit">
    <text evidence="4">Monomer.</text>
</comment>
<gene>
    <name evidence="14" type="ORF">RB653_006640</name>
</gene>
<organism evidence="14 15">
    <name type="scientific">Dictyostelium firmibasis</name>
    <dbReference type="NCBI Taxonomy" id="79012"/>
    <lineage>
        <taxon>Eukaryota</taxon>
        <taxon>Amoebozoa</taxon>
        <taxon>Evosea</taxon>
        <taxon>Eumycetozoa</taxon>
        <taxon>Dictyostelia</taxon>
        <taxon>Dictyosteliales</taxon>
        <taxon>Dictyosteliaceae</taxon>
        <taxon>Dictyostelium</taxon>
    </lineage>
</organism>
<evidence type="ECO:0000256" key="10">
    <source>
        <dbReference type="PROSITE-ProRule" id="PRU10132"/>
    </source>
</evidence>
<protein>
    <recommendedName>
        <fullName evidence="5">E1 ubiquitin-activating enzyme</fullName>
        <ecNumber evidence="5">6.2.1.45</ecNumber>
    </recommendedName>
</protein>
<dbReference type="GO" id="GO:0005524">
    <property type="term" value="F:ATP binding"/>
    <property type="evidence" value="ECO:0007669"/>
    <property type="project" value="UniProtKB-KW"/>
</dbReference>
<comment type="similarity">
    <text evidence="3 11">Belongs to the ubiquitin-activating E1 family.</text>
</comment>
<evidence type="ECO:0000256" key="7">
    <source>
        <dbReference type="ARBA" id="ARBA00022741"/>
    </source>
</evidence>
<dbReference type="InterPro" id="IPR018965">
    <property type="entry name" value="Ub-activating_enz_E1_C"/>
</dbReference>
<dbReference type="InterPro" id="IPR045886">
    <property type="entry name" value="ThiF/MoeB/HesA"/>
</dbReference>
<dbReference type="NCBIfam" id="TIGR01408">
    <property type="entry name" value="Ube1"/>
    <property type="match status" value="1"/>
</dbReference>
<comment type="caution">
    <text evidence="14">The sequence shown here is derived from an EMBL/GenBank/DDBJ whole genome shotgun (WGS) entry which is preliminary data.</text>
</comment>
<evidence type="ECO:0000256" key="2">
    <source>
        <dbReference type="ARBA" id="ARBA00004906"/>
    </source>
</evidence>
<comment type="catalytic activity">
    <reaction evidence="1">
        <text>ATP + ubiquitin + [E1 ubiquitin-activating enzyme]-L-cysteine = AMP + diphosphate + S-ubiquitinyl-[E1 ubiquitin-activating enzyme]-L-cysteine.</text>
        <dbReference type="EC" id="6.2.1.45"/>
    </reaction>
</comment>
<dbReference type="FunFam" id="3.10.290.60:FF:000001">
    <property type="entry name" value="Ubiquitin-activating enzyme E1 2"/>
    <property type="match status" value="1"/>
</dbReference>
<dbReference type="InterPro" id="IPR042302">
    <property type="entry name" value="E1_FCCH_sf"/>
</dbReference>
<evidence type="ECO:0000313" key="14">
    <source>
        <dbReference type="EMBL" id="KAK5575507.1"/>
    </source>
</evidence>